<dbReference type="OrthoDB" id="282905at2"/>
<evidence type="ECO:0000313" key="1">
    <source>
        <dbReference type="EMBL" id="APW59219.1"/>
    </source>
</evidence>
<evidence type="ECO:0000313" key="2">
    <source>
        <dbReference type="Proteomes" id="UP000186309"/>
    </source>
</evidence>
<accession>A0A1U7CJW3</accession>
<dbReference type="AlphaFoldDB" id="A0A1U7CJW3"/>
<name>A0A1U7CJW3_9BACT</name>
<reference evidence="2" key="1">
    <citation type="submission" date="2016-12" db="EMBL/GenBank/DDBJ databases">
        <title>Comparative genomics of four Isosphaeraceae planctomycetes: a common pool of plasmids and glycoside hydrolase genes.</title>
        <authorList>
            <person name="Ivanova A."/>
        </authorList>
    </citation>
    <scope>NUCLEOTIDE SEQUENCE [LARGE SCALE GENOMIC DNA]</scope>
    <source>
        <strain evidence="2">PX4</strain>
    </source>
</reference>
<dbReference type="RefSeq" id="WP_076343426.1">
    <property type="nucleotide sequence ID" value="NZ_CP019082.1"/>
</dbReference>
<organism evidence="1 2">
    <name type="scientific">Paludisphaera borealis</name>
    <dbReference type="NCBI Taxonomy" id="1387353"/>
    <lineage>
        <taxon>Bacteria</taxon>
        <taxon>Pseudomonadati</taxon>
        <taxon>Planctomycetota</taxon>
        <taxon>Planctomycetia</taxon>
        <taxon>Isosphaerales</taxon>
        <taxon>Isosphaeraceae</taxon>
        <taxon>Paludisphaera</taxon>
    </lineage>
</organism>
<protein>
    <submittedName>
        <fullName evidence="1">Uncharacterized protein</fullName>
    </submittedName>
</protein>
<dbReference type="KEGG" id="pbor:BSF38_00634"/>
<dbReference type="STRING" id="1387353.BSF38_00634"/>
<dbReference type="Proteomes" id="UP000186309">
    <property type="component" value="Chromosome"/>
</dbReference>
<dbReference type="EMBL" id="CP019082">
    <property type="protein sequence ID" value="APW59219.1"/>
    <property type="molecule type" value="Genomic_DNA"/>
</dbReference>
<keyword evidence="2" id="KW-1185">Reference proteome</keyword>
<sequence>MPDEASTRRPDFSDGPKVALGDGQIWTLPRPWLRLYPTRDGDGRIGVGGGPSFGVEFEDLIDELTDCDPDDHAGRLAVQFRMTAALLLRNYDLTDRDLRRLLVVDAEDPDCRDRWAKINLVLTGRSPKPSADGSAAR</sequence>
<gene>
    <name evidence="1" type="ORF">BSF38_00634</name>
</gene>
<proteinExistence type="predicted"/>